<protein>
    <submittedName>
        <fullName evidence="1">Uncharacterized protein</fullName>
    </submittedName>
</protein>
<accession>A0AAJ0BSP2</accession>
<evidence type="ECO:0000313" key="1">
    <source>
        <dbReference type="EMBL" id="KAK1762379.1"/>
    </source>
</evidence>
<sequence>MAAPFVWIGAFPGTASFIDNHQLVDPVAAREAGRPFLPVYRSGDVDVDANIRRAASHDRVHGTTTKLTDRSAVKISAC</sequence>
<comment type="caution">
    <text evidence="1">The sequence shown here is derived from an EMBL/GenBank/DDBJ whole genome shotgun (WGS) entry which is preliminary data.</text>
</comment>
<evidence type="ECO:0000313" key="2">
    <source>
        <dbReference type="Proteomes" id="UP001244011"/>
    </source>
</evidence>
<organism evidence="1 2">
    <name type="scientific">Phialemonium atrogriseum</name>
    <dbReference type="NCBI Taxonomy" id="1093897"/>
    <lineage>
        <taxon>Eukaryota</taxon>
        <taxon>Fungi</taxon>
        <taxon>Dikarya</taxon>
        <taxon>Ascomycota</taxon>
        <taxon>Pezizomycotina</taxon>
        <taxon>Sordariomycetes</taxon>
        <taxon>Sordariomycetidae</taxon>
        <taxon>Cephalothecales</taxon>
        <taxon>Cephalothecaceae</taxon>
        <taxon>Phialemonium</taxon>
    </lineage>
</organism>
<dbReference type="AlphaFoldDB" id="A0AAJ0BSP2"/>
<reference evidence="1" key="1">
    <citation type="submission" date="2023-06" db="EMBL/GenBank/DDBJ databases">
        <title>Genome-scale phylogeny and comparative genomics of the fungal order Sordariales.</title>
        <authorList>
            <consortium name="Lawrence Berkeley National Laboratory"/>
            <person name="Hensen N."/>
            <person name="Bonometti L."/>
            <person name="Westerberg I."/>
            <person name="Brannstrom I.O."/>
            <person name="Guillou S."/>
            <person name="Cros-Aarteil S."/>
            <person name="Calhoun S."/>
            <person name="Haridas S."/>
            <person name="Kuo A."/>
            <person name="Mondo S."/>
            <person name="Pangilinan J."/>
            <person name="Riley R."/>
            <person name="Labutti K."/>
            <person name="Andreopoulos B."/>
            <person name="Lipzen A."/>
            <person name="Chen C."/>
            <person name="Yanf M."/>
            <person name="Daum C."/>
            <person name="Ng V."/>
            <person name="Clum A."/>
            <person name="Steindorff A."/>
            <person name="Ohm R."/>
            <person name="Martin F."/>
            <person name="Silar P."/>
            <person name="Natvig D."/>
            <person name="Lalanne C."/>
            <person name="Gautier V."/>
            <person name="Ament-Velasquez S.L."/>
            <person name="Kruys A."/>
            <person name="Hutchinson M.I."/>
            <person name="Powell A.J."/>
            <person name="Barry K."/>
            <person name="Miller A.N."/>
            <person name="Grigoriev I.V."/>
            <person name="Debuchy R."/>
            <person name="Gladieux P."/>
            <person name="Thoren M.H."/>
            <person name="Johannesson H."/>
        </authorList>
    </citation>
    <scope>NUCLEOTIDE SEQUENCE</scope>
    <source>
        <strain evidence="1">8032-3</strain>
    </source>
</reference>
<dbReference type="RefSeq" id="XP_060278592.1">
    <property type="nucleotide sequence ID" value="XM_060430312.1"/>
</dbReference>
<proteinExistence type="predicted"/>
<dbReference type="Proteomes" id="UP001244011">
    <property type="component" value="Unassembled WGS sequence"/>
</dbReference>
<name>A0AAJ0BSP2_9PEZI</name>
<keyword evidence="2" id="KW-1185">Reference proteome</keyword>
<gene>
    <name evidence="1" type="ORF">QBC33DRAFT_563832</name>
</gene>
<dbReference type="GeneID" id="85313499"/>
<dbReference type="EMBL" id="MU839038">
    <property type="protein sequence ID" value="KAK1762379.1"/>
    <property type="molecule type" value="Genomic_DNA"/>
</dbReference>